<organism evidence="1">
    <name type="scientific">uncultured Desulfobacteraceae bacterium</name>
    <dbReference type="NCBI Taxonomy" id="218296"/>
    <lineage>
        <taxon>Bacteria</taxon>
        <taxon>Pseudomonadati</taxon>
        <taxon>Thermodesulfobacteriota</taxon>
        <taxon>Desulfobacteria</taxon>
        <taxon>Desulfobacterales</taxon>
        <taxon>Desulfobacteraceae</taxon>
        <taxon>environmental samples</taxon>
    </lineage>
</organism>
<sequence length="79" mass="9066">MPLRPGGPKGNFENRKKDSVIFSVTVLRGKMSCRTGGYDERLIMIPYEVCGDRIRAVTVHAVTRQQINFRIKTRRLSNE</sequence>
<name>A0A484HL59_9BACT</name>
<proteinExistence type="predicted"/>
<evidence type="ECO:0000313" key="1">
    <source>
        <dbReference type="EMBL" id="VEN75156.1"/>
    </source>
</evidence>
<reference evidence="1" key="1">
    <citation type="submission" date="2019-01" db="EMBL/GenBank/DDBJ databases">
        <authorList>
            <consortium name="Genoscope - CEA"/>
            <person name="William W."/>
        </authorList>
    </citation>
    <scope>NUCLEOTIDE SEQUENCE</scope>
    <source>
        <strain evidence="1">CR-1</strain>
    </source>
</reference>
<dbReference type="EMBL" id="CAACVI010000049">
    <property type="protein sequence ID" value="VEN75156.1"/>
    <property type="molecule type" value="Genomic_DNA"/>
</dbReference>
<accession>A0A484HL59</accession>
<gene>
    <name evidence="1" type="ORF">EPICR_60144</name>
</gene>
<protein>
    <submittedName>
        <fullName evidence="1">Uncharacterized protein</fullName>
    </submittedName>
</protein>
<dbReference type="AlphaFoldDB" id="A0A484HL59"/>